<dbReference type="InterPro" id="IPR003148">
    <property type="entry name" value="RCK_N"/>
</dbReference>
<dbReference type="AlphaFoldDB" id="A1STX9"/>
<keyword evidence="7" id="KW-0406">Ion transport</keyword>
<name>A1STX9_PSYIN</name>
<dbReference type="PANTHER" id="PTHR42751:SF1">
    <property type="entry name" value="CATION_PROTON ANTIPORTER YBAL-RELATED"/>
    <property type="match status" value="1"/>
</dbReference>
<dbReference type="Gene3D" id="1.20.1530.20">
    <property type="match status" value="1"/>
</dbReference>
<dbReference type="SUPFAM" id="SSF51735">
    <property type="entry name" value="NAD(P)-binding Rossmann-fold domains"/>
    <property type="match status" value="1"/>
</dbReference>
<dbReference type="Pfam" id="PF02254">
    <property type="entry name" value="TrkA_N"/>
    <property type="match status" value="1"/>
</dbReference>
<evidence type="ECO:0000256" key="7">
    <source>
        <dbReference type="ARBA" id="ARBA00023065"/>
    </source>
</evidence>
<dbReference type="Proteomes" id="UP000000639">
    <property type="component" value="Chromosome"/>
</dbReference>
<dbReference type="KEGG" id="pin:Ping_1105"/>
<dbReference type="eggNOG" id="COG1226">
    <property type="taxonomic scope" value="Bacteria"/>
</dbReference>
<evidence type="ECO:0000256" key="9">
    <source>
        <dbReference type="SAM" id="Phobius"/>
    </source>
</evidence>
<evidence type="ECO:0000256" key="6">
    <source>
        <dbReference type="ARBA" id="ARBA00022989"/>
    </source>
</evidence>
<dbReference type="InterPro" id="IPR036291">
    <property type="entry name" value="NAD(P)-bd_dom_sf"/>
</dbReference>
<dbReference type="GO" id="GO:0015297">
    <property type="term" value="F:antiporter activity"/>
    <property type="evidence" value="ECO:0007669"/>
    <property type="project" value="UniProtKB-KW"/>
</dbReference>
<dbReference type="InterPro" id="IPR006153">
    <property type="entry name" value="Cation/H_exchanger_TM"/>
</dbReference>
<dbReference type="HOGENOM" id="CLU_005126_12_0_6"/>
<evidence type="ECO:0000256" key="3">
    <source>
        <dbReference type="ARBA" id="ARBA00022448"/>
    </source>
</evidence>
<keyword evidence="3" id="KW-0813">Transport</keyword>
<feature type="transmembrane region" description="Helical" evidence="9">
    <location>
        <begin position="127"/>
        <end position="146"/>
    </location>
</feature>
<dbReference type="GO" id="GO:1902600">
    <property type="term" value="P:proton transmembrane transport"/>
    <property type="evidence" value="ECO:0007669"/>
    <property type="project" value="InterPro"/>
</dbReference>
<organism evidence="12 13">
    <name type="scientific">Psychromonas ingrahamii (strain DSM 17664 / CCUG 51855 / 37)</name>
    <dbReference type="NCBI Taxonomy" id="357804"/>
    <lineage>
        <taxon>Bacteria</taxon>
        <taxon>Pseudomonadati</taxon>
        <taxon>Pseudomonadota</taxon>
        <taxon>Gammaproteobacteria</taxon>
        <taxon>Alteromonadales</taxon>
        <taxon>Psychromonadaceae</taxon>
        <taxon>Psychromonas</taxon>
    </lineage>
</organism>
<feature type="transmembrane region" description="Helical" evidence="9">
    <location>
        <begin position="14"/>
        <end position="34"/>
    </location>
</feature>
<evidence type="ECO:0000256" key="5">
    <source>
        <dbReference type="ARBA" id="ARBA00022692"/>
    </source>
</evidence>
<proteinExistence type="inferred from homology"/>
<keyword evidence="13" id="KW-1185">Reference proteome</keyword>
<feature type="transmembrane region" description="Helical" evidence="9">
    <location>
        <begin position="351"/>
        <end position="369"/>
    </location>
</feature>
<dbReference type="EMBL" id="CP000510">
    <property type="protein sequence ID" value="ABM02944.1"/>
    <property type="molecule type" value="Genomic_DNA"/>
</dbReference>
<evidence type="ECO:0000313" key="13">
    <source>
        <dbReference type="Proteomes" id="UP000000639"/>
    </source>
</evidence>
<dbReference type="GO" id="GO:0016020">
    <property type="term" value="C:membrane"/>
    <property type="evidence" value="ECO:0007669"/>
    <property type="project" value="UniProtKB-SubCell"/>
</dbReference>
<evidence type="ECO:0000256" key="8">
    <source>
        <dbReference type="ARBA" id="ARBA00023136"/>
    </source>
</evidence>
<feature type="domain" description="Cation/H+ exchanger transmembrane" evidence="10">
    <location>
        <begin position="26"/>
        <end position="368"/>
    </location>
</feature>
<accession>A1STX9</accession>
<feature type="transmembrane region" description="Helical" evidence="9">
    <location>
        <begin position="215"/>
        <end position="235"/>
    </location>
</feature>
<feature type="transmembrane region" description="Helical" evidence="9">
    <location>
        <begin position="320"/>
        <end position="339"/>
    </location>
</feature>
<feature type="transmembrane region" description="Helical" evidence="9">
    <location>
        <begin position="63"/>
        <end position="80"/>
    </location>
</feature>
<sequence length="553" mass="61337">MCHWHYFSPLSNELHMDFSILLFIGTAFTFGMVVNFTSLPPMVGFLIAGFVLNFFGFESSEGLVSLANLGVTLLLFSIGLKLDIRTLFKSEVWGGASIHLIASIIFYTLLLLSLKVIGLIFFIDLKIMELILVSFTLSFSSTVFAVKILEEKSETNSLYGRIAIGILIMQDIFAVLFLTVSIGEMPSIWAVALLGLPLIRPLLFKLLDRAGHGELLVLYGFFLALVVGAGLFEFAGLKADLGALIAGMLLAGHPSAKDMAKSLFNLKELFLICFFLSIGLGGLPNIDHVMVAGILSILLLGKITLYFLTLSRFKLRSRTSLFTSFSLANYSEFGLIVAALATHKGWLSQDWLIIIAIAVSFSFIIASLLNKFSDTIYSRFSHPLKRFQAKRLHKDDRPVRVGDAQILVLGMGQIGTGAYEALKITYGERVMGIDYNHQKTLDHRAHGRRVITGDALDSDFWNKLQLTDNIKLILLAMPDHNGNRYAAEQLNKISSANFKVAALAHYKSDQAELNEFGVNQVYNMYEEAGSGFARHVCSELQISLLKDHHKQEL</sequence>
<dbReference type="STRING" id="357804.Ping_1105"/>
<keyword evidence="8 9" id="KW-0472">Membrane</keyword>
<dbReference type="GO" id="GO:0006813">
    <property type="term" value="P:potassium ion transport"/>
    <property type="evidence" value="ECO:0007669"/>
    <property type="project" value="InterPro"/>
</dbReference>
<feature type="transmembrane region" description="Helical" evidence="9">
    <location>
        <begin position="186"/>
        <end position="203"/>
    </location>
</feature>
<dbReference type="eggNOG" id="COG4651">
    <property type="taxonomic scope" value="Bacteria"/>
</dbReference>
<comment type="subcellular location">
    <subcellularLocation>
        <location evidence="1">Membrane</location>
        <topology evidence="1">Multi-pass membrane protein</topology>
    </subcellularLocation>
</comment>
<dbReference type="Gene3D" id="3.40.50.720">
    <property type="entry name" value="NAD(P)-binding Rossmann-like Domain"/>
    <property type="match status" value="1"/>
</dbReference>
<evidence type="ECO:0000256" key="1">
    <source>
        <dbReference type="ARBA" id="ARBA00004141"/>
    </source>
</evidence>
<feature type="transmembrane region" description="Helical" evidence="9">
    <location>
        <begin position="289"/>
        <end position="308"/>
    </location>
</feature>
<evidence type="ECO:0000313" key="12">
    <source>
        <dbReference type="EMBL" id="ABM02944.1"/>
    </source>
</evidence>
<comment type="similarity">
    <text evidence="2">Belongs to the monovalent cation:proton antiporter 2 (CPA2) transporter (TC 2.A.37) family.</text>
</comment>
<dbReference type="PANTHER" id="PTHR42751">
    <property type="entry name" value="SODIUM/HYDROGEN EXCHANGER FAMILY/TRKA DOMAIN PROTEIN"/>
    <property type="match status" value="1"/>
</dbReference>
<evidence type="ECO:0000259" key="11">
    <source>
        <dbReference type="Pfam" id="PF02254"/>
    </source>
</evidence>
<keyword evidence="5 9" id="KW-0812">Transmembrane</keyword>
<evidence type="ECO:0000256" key="4">
    <source>
        <dbReference type="ARBA" id="ARBA00022449"/>
    </source>
</evidence>
<reference evidence="12 13" key="1">
    <citation type="submission" date="2007-01" db="EMBL/GenBank/DDBJ databases">
        <title>Complete sequence of Psychromonas ingrahamii 37.</title>
        <authorList>
            <consortium name="US DOE Joint Genome Institute"/>
            <person name="Copeland A."/>
            <person name="Lucas S."/>
            <person name="Lapidus A."/>
            <person name="Barry K."/>
            <person name="Detter J.C."/>
            <person name="Glavina del Rio T."/>
            <person name="Hammon N."/>
            <person name="Israni S."/>
            <person name="Dalin E."/>
            <person name="Tice H."/>
            <person name="Pitluck S."/>
            <person name="Thompson L.S."/>
            <person name="Brettin T."/>
            <person name="Bruce D."/>
            <person name="Han C."/>
            <person name="Tapia R."/>
            <person name="Schmutz J."/>
            <person name="Larimer F."/>
            <person name="Land M."/>
            <person name="Hauser L."/>
            <person name="Kyrpides N."/>
            <person name="Ivanova N."/>
            <person name="Staley J."/>
            <person name="Richardson P."/>
        </authorList>
    </citation>
    <scope>NUCLEOTIDE SEQUENCE [LARGE SCALE GENOMIC DNA]</scope>
    <source>
        <strain evidence="12 13">37</strain>
    </source>
</reference>
<gene>
    <name evidence="12" type="primary">kefC</name>
    <name evidence="12" type="ordered locus">Ping_1105</name>
</gene>
<feature type="transmembrane region" description="Helical" evidence="9">
    <location>
        <begin position="158"/>
        <end position="180"/>
    </location>
</feature>
<keyword evidence="4" id="KW-0050">Antiport</keyword>
<dbReference type="InterPro" id="IPR038770">
    <property type="entry name" value="Na+/solute_symporter_sf"/>
</dbReference>
<evidence type="ECO:0000259" key="10">
    <source>
        <dbReference type="Pfam" id="PF00999"/>
    </source>
</evidence>
<evidence type="ECO:0000256" key="2">
    <source>
        <dbReference type="ARBA" id="ARBA00005551"/>
    </source>
</evidence>
<keyword evidence="6 9" id="KW-1133">Transmembrane helix</keyword>
<protein>
    <submittedName>
        <fullName evidence="12">Transporter, CPA2 family</fullName>
    </submittedName>
</protein>
<feature type="transmembrane region" description="Helical" evidence="9">
    <location>
        <begin position="92"/>
        <end position="121"/>
    </location>
</feature>
<dbReference type="Pfam" id="PF00999">
    <property type="entry name" value="Na_H_Exchanger"/>
    <property type="match status" value="1"/>
</dbReference>
<feature type="domain" description="RCK N-terminal" evidence="11">
    <location>
        <begin position="406"/>
        <end position="523"/>
    </location>
</feature>